<comment type="subcellular location">
    <subcellularLocation>
        <location evidence="1">Cell inner membrane</location>
        <topology evidence="1">Multi-pass membrane protein</topology>
    </subcellularLocation>
</comment>
<dbReference type="PROSITE" id="PS50192">
    <property type="entry name" value="T_SNARE"/>
    <property type="match status" value="1"/>
</dbReference>
<evidence type="ECO:0000256" key="7">
    <source>
        <dbReference type="ARBA" id="ARBA00022989"/>
    </source>
</evidence>
<dbReference type="RefSeq" id="WP_115935853.1">
    <property type="nucleotide sequence ID" value="NZ_QRDW01000002.1"/>
</dbReference>
<evidence type="ECO:0000256" key="11">
    <source>
        <dbReference type="PROSITE-ProRule" id="PRU00284"/>
    </source>
</evidence>
<feature type="domain" description="T-SNARE coiled-coil homology" evidence="15">
    <location>
        <begin position="543"/>
        <end position="605"/>
    </location>
</feature>
<keyword evidence="9 11" id="KW-0807">Transducer</keyword>
<evidence type="ECO:0000259" key="15">
    <source>
        <dbReference type="PROSITE" id="PS50192"/>
    </source>
</evidence>
<keyword evidence="12" id="KW-0175">Coiled coil</keyword>
<evidence type="ECO:0000256" key="8">
    <source>
        <dbReference type="ARBA" id="ARBA00023136"/>
    </source>
</evidence>
<evidence type="ECO:0000256" key="10">
    <source>
        <dbReference type="ARBA" id="ARBA00029447"/>
    </source>
</evidence>
<evidence type="ECO:0000259" key="14">
    <source>
        <dbReference type="PROSITE" id="PS50111"/>
    </source>
</evidence>
<dbReference type="Gene3D" id="1.10.287.950">
    <property type="entry name" value="Methyl-accepting chemotaxis protein"/>
    <property type="match status" value="1"/>
</dbReference>
<dbReference type="PANTHER" id="PTHR32089:SF112">
    <property type="entry name" value="LYSOZYME-LIKE PROTEIN-RELATED"/>
    <property type="match status" value="1"/>
</dbReference>
<dbReference type="Gene3D" id="1.10.8.500">
    <property type="entry name" value="HAMP domain in histidine kinase"/>
    <property type="match status" value="1"/>
</dbReference>
<dbReference type="AlphaFoldDB" id="A0A3D9HTV5"/>
<keyword evidence="8 13" id="KW-0472">Membrane</keyword>
<dbReference type="PROSITE" id="PS50111">
    <property type="entry name" value="CHEMOTAXIS_TRANSDUC_2"/>
    <property type="match status" value="1"/>
</dbReference>
<feature type="transmembrane region" description="Helical" evidence="13">
    <location>
        <begin position="6"/>
        <end position="28"/>
    </location>
</feature>
<dbReference type="SMART" id="SM00283">
    <property type="entry name" value="MA"/>
    <property type="match status" value="1"/>
</dbReference>
<comment type="caution">
    <text evidence="17">The sequence shown here is derived from an EMBL/GenBank/DDBJ whole genome shotgun (WGS) entry which is preliminary data.</text>
</comment>
<feature type="transmembrane region" description="Helical" evidence="13">
    <location>
        <begin position="272"/>
        <end position="295"/>
    </location>
</feature>
<dbReference type="Proteomes" id="UP000256845">
    <property type="component" value="Unassembled WGS sequence"/>
</dbReference>
<accession>A0A3D9HTV5</accession>
<dbReference type="Pfam" id="PF00015">
    <property type="entry name" value="MCPsignal"/>
    <property type="match status" value="1"/>
</dbReference>
<dbReference type="InterPro" id="IPR033479">
    <property type="entry name" value="dCache_1"/>
</dbReference>
<feature type="domain" description="Methyl-accepting transducer" evidence="14">
    <location>
        <begin position="391"/>
        <end position="613"/>
    </location>
</feature>
<dbReference type="PROSITE" id="PS50885">
    <property type="entry name" value="HAMP"/>
    <property type="match status" value="1"/>
</dbReference>
<evidence type="ECO:0000259" key="16">
    <source>
        <dbReference type="PROSITE" id="PS50885"/>
    </source>
</evidence>
<evidence type="ECO:0000256" key="2">
    <source>
        <dbReference type="ARBA" id="ARBA00022475"/>
    </source>
</evidence>
<organism evidence="17 18">
    <name type="scientific">Aestuariispira insulae</name>
    <dbReference type="NCBI Taxonomy" id="1461337"/>
    <lineage>
        <taxon>Bacteria</taxon>
        <taxon>Pseudomonadati</taxon>
        <taxon>Pseudomonadota</taxon>
        <taxon>Alphaproteobacteria</taxon>
        <taxon>Rhodospirillales</taxon>
        <taxon>Kiloniellaceae</taxon>
        <taxon>Aestuariispira</taxon>
    </lineage>
</organism>
<dbReference type="CDD" id="cd11386">
    <property type="entry name" value="MCP_signal"/>
    <property type="match status" value="1"/>
</dbReference>
<feature type="domain" description="HAMP" evidence="16">
    <location>
        <begin position="297"/>
        <end position="350"/>
    </location>
</feature>
<sequence>MSLNIGSRILVAAALIVIVTFIAFIVYFDFNQRREILKDLQSGVEETGALATTNISGWLEGRQLLVENIGQNIANTTDAGQVRPLVDRKVLADNFMFSYFGSSEGDMIMHPDEALPEGYDPRKRPWYTDAVAAGASTLTEPYADASTGGLIVTMATPVKDGSTVRGVVGGDITIDVLADIVRTIDLGGVGYAFLVNDQGTILVHPDKDLTLKPMTEAFPENTPTVRYGLDGFDDQEGDLMFAFFPVEGLPSVKWSLGFAIDREKAFHALENFRFTAIITAVIAVLAINLALGILVRNWVSTPVRGMTGAMTRLADGDLGVDIPGTNKTDEIGAMAAAVLVFKKNAEEVERLAQENKAANARAEEERRAALNQMADSFEKTVLTIVETVAQAANNTQQVASQLSDSANESSNRAIAVSNAAAETTQSVQTVAAATEQLSAAIREIGVQVTQSINIASEAVQSVQKSGGTVGKLADAAQRIGEVVGLIQDIAGQTNLLALNATIEAARAGEAGKGFAVVANEVKSLATQTDKATGDIQSQVEGIQTSSNQSVDEIKATSGTIEKINEYANAIAAAVEEQGAATREIADSVQKAATGTQEVSSNVSAVTDASSMVSAEAERLLESSSEMQALAEKLKGEVQTFLASVRQ</sequence>
<evidence type="ECO:0000256" key="5">
    <source>
        <dbReference type="ARBA" id="ARBA00022519"/>
    </source>
</evidence>
<evidence type="ECO:0000256" key="1">
    <source>
        <dbReference type="ARBA" id="ARBA00004429"/>
    </source>
</evidence>
<keyword evidence="6 13" id="KW-0812">Transmembrane</keyword>
<feature type="coiled-coil region" evidence="12">
    <location>
        <begin position="341"/>
        <end position="380"/>
    </location>
</feature>
<keyword evidence="5" id="KW-0997">Cell inner membrane</keyword>
<dbReference type="GO" id="GO:0006935">
    <property type="term" value="P:chemotaxis"/>
    <property type="evidence" value="ECO:0007669"/>
    <property type="project" value="UniProtKB-KW"/>
</dbReference>
<name>A0A3D9HTV5_9PROT</name>
<dbReference type="PANTHER" id="PTHR32089">
    <property type="entry name" value="METHYL-ACCEPTING CHEMOTAXIS PROTEIN MCPB"/>
    <property type="match status" value="1"/>
</dbReference>
<dbReference type="CDD" id="cd12913">
    <property type="entry name" value="PDC1_MCP_like"/>
    <property type="match status" value="1"/>
</dbReference>
<protein>
    <submittedName>
        <fullName evidence="17">Methyl-accepting chemotaxis sensory transducer with Cache sensor</fullName>
    </submittedName>
</protein>
<dbReference type="SUPFAM" id="SSF158472">
    <property type="entry name" value="HAMP domain-like"/>
    <property type="match status" value="1"/>
</dbReference>
<dbReference type="InterPro" id="IPR004089">
    <property type="entry name" value="MCPsignal_dom"/>
</dbReference>
<keyword evidence="3" id="KW-0488">Methylation</keyword>
<dbReference type="CDD" id="cd12912">
    <property type="entry name" value="PDC2_MCP_like"/>
    <property type="match status" value="1"/>
</dbReference>
<dbReference type="InterPro" id="IPR000727">
    <property type="entry name" value="T_SNARE_dom"/>
</dbReference>
<gene>
    <name evidence="17" type="ORF">DFP90_102326</name>
</gene>
<evidence type="ECO:0000256" key="6">
    <source>
        <dbReference type="ARBA" id="ARBA00022692"/>
    </source>
</evidence>
<comment type="similarity">
    <text evidence="10">Belongs to the methyl-accepting chemotaxis (MCP) protein family.</text>
</comment>
<keyword evidence="4" id="KW-0145">Chemotaxis</keyword>
<evidence type="ECO:0000256" key="9">
    <source>
        <dbReference type="ARBA" id="ARBA00023224"/>
    </source>
</evidence>
<dbReference type="SUPFAM" id="SSF103190">
    <property type="entry name" value="Sensory domain-like"/>
    <property type="match status" value="1"/>
</dbReference>
<dbReference type="GO" id="GO:0007165">
    <property type="term" value="P:signal transduction"/>
    <property type="evidence" value="ECO:0007669"/>
    <property type="project" value="UniProtKB-KW"/>
</dbReference>
<dbReference type="CDD" id="cd06225">
    <property type="entry name" value="HAMP"/>
    <property type="match status" value="1"/>
</dbReference>
<dbReference type="OrthoDB" id="7293398at2"/>
<dbReference type="Pfam" id="PF02743">
    <property type="entry name" value="dCache_1"/>
    <property type="match status" value="1"/>
</dbReference>
<dbReference type="Gene3D" id="3.30.450.20">
    <property type="entry name" value="PAS domain"/>
    <property type="match status" value="2"/>
</dbReference>
<dbReference type="EMBL" id="QRDW01000002">
    <property type="protein sequence ID" value="RED52306.1"/>
    <property type="molecule type" value="Genomic_DNA"/>
</dbReference>
<evidence type="ECO:0000256" key="13">
    <source>
        <dbReference type="SAM" id="Phobius"/>
    </source>
</evidence>
<evidence type="ECO:0000256" key="12">
    <source>
        <dbReference type="SAM" id="Coils"/>
    </source>
</evidence>
<proteinExistence type="inferred from homology"/>
<dbReference type="SUPFAM" id="SSF58104">
    <property type="entry name" value="Methyl-accepting chemotaxis protein (MCP) signaling domain"/>
    <property type="match status" value="1"/>
</dbReference>
<evidence type="ECO:0000313" key="17">
    <source>
        <dbReference type="EMBL" id="RED52306.1"/>
    </source>
</evidence>
<keyword evidence="2" id="KW-1003">Cell membrane</keyword>
<dbReference type="GO" id="GO:0005886">
    <property type="term" value="C:plasma membrane"/>
    <property type="evidence" value="ECO:0007669"/>
    <property type="project" value="UniProtKB-SubCell"/>
</dbReference>
<evidence type="ECO:0000256" key="3">
    <source>
        <dbReference type="ARBA" id="ARBA00022481"/>
    </source>
</evidence>
<keyword evidence="7 13" id="KW-1133">Transmembrane helix</keyword>
<dbReference type="InterPro" id="IPR029151">
    <property type="entry name" value="Sensor-like_sf"/>
</dbReference>
<evidence type="ECO:0000256" key="4">
    <source>
        <dbReference type="ARBA" id="ARBA00022500"/>
    </source>
</evidence>
<keyword evidence="18" id="KW-1185">Reference proteome</keyword>
<evidence type="ECO:0000313" key="18">
    <source>
        <dbReference type="Proteomes" id="UP000256845"/>
    </source>
</evidence>
<reference evidence="17 18" key="1">
    <citation type="submission" date="2018-07" db="EMBL/GenBank/DDBJ databases">
        <title>Genomic Encyclopedia of Type Strains, Phase III (KMG-III): the genomes of soil and plant-associated and newly described type strains.</title>
        <authorList>
            <person name="Whitman W."/>
        </authorList>
    </citation>
    <scope>NUCLEOTIDE SEQUENCE [LARGE SCALE GENOMIC DNA]</scope>
    <source>
        <strain evidence="17 18">CECT 8488</strain>
    </source>
</reference>
<dbReference type="SMART" id="SM00304">
    <property type="entry name" value="HAMP"/>
    <property type="match status" value="1"/>
</dbReference>
<dbReference type="Pfam" id="PF00672">
    <property type="entry name" value="HAMP"/>
    <property type="match status" value="1"/>
</dbReference>
<dbReference type="InterPro" id="IPR003660">
    <property type="entry name" value="HAMP_dom"/>
</dbReference>
<dbReference type="FunFam" id="3.30.450.20:FF:000048">
    <property type="entry name" value="Methyl-accepting chemotaxis protein"/>
    <property type="match status" value="1"/>
</dbReference>